<dbReference type="InterPro" id="IPR001173">
    <property type="entry name" value="Glyco_trans_2-like"/>
</dbReference>
<dbReference type="EMBL" id="JAUTBF010000001">
    <property type="protein sequence ID" value="MDQ1122604.1"/>
    <property type="molecule type" value="Genomic_DNA"/>
</dbReference>
<feature type="domain" description="Glycosyltransferase 2-like" evidence="2">
    <location>
        <begin position="23"/>
        <end position="142"/>
    </location>
</feature>
<evidence type="ECO:0000259" key="2">
    <source>
        <dbReference type="Pfam" id="PF00535"/>
    </source>
</evidence>
<protein>
    <submittedName>
        <fullName evidence="3">GT2 family glycosyltransferase</fullName>
    </submittedName>
</protein>
<evidence type="ECO:0000313" key="3">
    <source>
        <dbReference type="EMBL" id="MDQ1122604.1"/>
    </source>
</evidence>
<organism evidence="3 4">
    <name type="scientific">Microbacterium trichothecenolyticum</name>
    <name type="common">Aureobacterium trichothecenolyticum</name>
    <dbReference type="NCBI Taxonomy" id="69370"/>
    <lineage>
        <taxon>Bacteria</taxon>
        <taxon>Bacillati</taxon>
        <taxon>Actinomycetota</taxon>
        <taxon>Actinomycetes</taxon>
        <taxon>Micrococcales</taxon>
        <taxon>Microbacteriaceae</taxon>
        <taxon>Microbacterium</taxon>
    </lineage>
</organism>
<proteinExistence type="predicted"/>
<dbReference type="RefSeq" id="WP_307481167.1">
    <property type="nucleotide sequence ID" value="NZ_JAUTBF010000001.1"/>
</dbReference>
<gene>
    <name evidence="3" type="ORF">QE412_001177</name>
</gene>
<dbReference type="CDD" id="cd00761">
    <property type="entry name" value="Glyco_tranf_GTA_type"/>
    <property type="match status" value="1"/>
</dbReference>
<evidence type="ECO:0000313" key="4">
    <source>
        <dbReference type="Proteomes" id="UP001226691"/>
    </source>
</evidence>
<feature type="compositionally biased region" description="Polar residues" evidence="1">
    <location>
        <begin position="238"/>
        <end position="247"/>
    </location>
</feature>
<dbReference type="SUPFAM" id="SSF53448">
    <property type="entry name" value="Nucleotide-diphospho-sugar transferases"/>
    <property type="match status" value="1"/>
</dbReference>
<accession>A0ABU0TSG3</accession>
<dbReference type="Pfam" id="PF00535">
    <property type="entry name" value="Glycos_transf_2"/>
    <property type="match status" value="1"/>
</dbReference>
<dbReference type="Gene3D" id="3.90.550.10">
    <property type="entry name" value="Spore Coat Polysaccharide Biosynthesis Protein SpsA, Chain A"/>
    <property type="match status" value="1"/>
</dbReference>
<sequence>MGDRRGSDEWGAAGSVAPAAVDVLIATAGRVAELAVTLAGLAAQDAPPFRVIVSDQSADGASAAPAVQAMVRVLRAQGREVRMLRHLPRRGLAEHRQFLLDESAAEAVLYLDDDVWLEPGALARVSDALDTLGCGFVGMAVQGLSFLDDDRPAQRARFEPWQGPVVPERVRRGTPGFDRWPLHNAANLVHLARDTPIPPRGWLAYKVAWIGACVLYRRAALWMSAGSGSGRRLHPTTRARTSSRSGA</sequence>
<name>A0ABU0TSG3_MICTR</name>
<dbReference type="Proteomes" id="UP001226691">
    <property type="component" value="Unassembled WGS sequence"/>
</dbReference>
<reference evidence="3 4" key="1">
    <citation type="submission" date="2023-07" db="EMBL/GenBank/DDBJ databases">
        <title>Functional and genomic diversity of the sorghum phyllosphere microbiome.</title>
        <authorList>
            <person name="Shade A."/>
        </authorList>
    </citation>
    <scope>NUCLEOTIDE SEQUENCE [LARGE SCALE GENOMIC DNA]</scope>
    <source>
        <strain evidence="3 4">SORGH_AS_1207</strain>
    </source>
</reference>
<evidence type="ECO:0000256" key="1">
    <source>
        <dbReference type="SAM" id="MobiDB-lite"/>
    </source>
</evidence>
<keyword evidence="4" id="KW-1185">Reference proteome</keyword>
<feature type="region of interest" description="Disordered" evidence="1">
    <location>
        <begin position="226"/>
        <end position="247"/>
    </location>
</feature>
<dbReference type="InterPro" id="IPR029044">
    <property type="entry name" value="Nucleotide-diphossugar_trans"/>
</dbReference>
<comment type="caution">
    <text evidence="3">The sequence shown here is derived from an EMBL/GenBank/DDBJ whole genome shotgun (WGS) entry which is preliminary data.</text>
</comment>